<organism evidence="1 2">
    <name type="scientific">Burkholderia humptydooensis</name>
    <dbReference type="NCBI Taxonomy" id="430531"/>
    <lineage>
        <taxon>Bacteria</taxon>
        <taxon>Pseudomonadati</taxon>
        <taxon>Pseudomonadota</taxon>
        <taxon>Betaproteobacteria</taxon>
        <taxon>Burkholderiales</taxon>
        <taxon>Burkholderiaceae</taxon>
        <taxon>Burkholderia</taxon>
        <taxon>pseudomallei group</taxon>
    </lineage>
</organism>
<evidence type="ECO:0000313" key="2">
    <source>
        <dbReference type="Proteomes" id="UP000594943"/>
    </source>
</evidence>
<dbReference type="Proteomes" id="UP000594943">
    <property type="component" value="Chromosome 1"/>
</dbReference>
<sequence length="263" mass="29368">MTLWDDTERQALAATRQMTRSGELLSETAFRRQLRVSARRFACLITNGSVFAIDVDRVQYFPAILAAREIDLRRLHSICRILVPAPPWSRFVYLTSRHANIGGISPVDALRDEKQYRLLRRMASAWAAEWSRTSVSIYAGHHEEVPVDTEPILTAADEVDPRTSLWKRATAALRVGGYRHPSGPYPSVSVFTVFVVRHTAGETTTIPEARIHVTIDHGTARALFVPCNESDYEINEISVASAVSVVDVLLRTITKAAKSQRSA</sequence>
<accession>A0A7T2WXN3</accession>
<protein>
    <submittedName>
        <fullName evidence="1">Uncharacterized protein</fullName>
    </submittedName>
</protein>
<dbReference type="KEGG" id="bhg:I6G56_14765"/>
<name>A0A7T2WXN3_9BURK</name>
<dbReference type="RefSeq" id="WP_144411927.1">
    <property type="nucleotide sequence ID" value="NZ_CP013380.1"/>
</dbReference>
<reference evidence="1 2" key="1">
    <citation type="submission" date="2020-12" db="EMBL/GenBank/DDBJ databases">
        <title>FDA dAtabase for Regulatory Grade micrObial Sequences (FDA-ARGOS): Supporting development and validation of Infectious Disease Dx tests.</title>
        <authorList>
            <person name="Nelson B."/>
            <person name="Plummer A."/>
            <person name="Tallon L."/>
            <person name="Sadzewicz L."/>
            <person name="Zhao X."/>
            <person name="Boylan J."/>
            <person name="Ott S."/>
            <person name="Bowen H."/>
            <person name="Vavikolanu K."/>
            <person name="Mehta A."/>
            <person name="Aluvathingal J."/>
            <person name="Nadendla S."/>
            <person name="Myers T."/>
            <person name="Yan Y."/>
            <person name="Sichtig H."/>
        </authorList>
    </citation>
    <scope>NUCLEOTIDE SEQUENCE [LARGE SCALE GENOMIC DNA]</scope>
    <source>
        <strain evidence="1 2">FDAARGOS_899</strain>
    </source>
</reference>
<dbReference type="AlphaFoldDB" id="A0A7T2WXN3"/>
<proteinExistence type="predicted"/>
<dbReference type="EMBL" id="CP065686">
    <property type="protein sequence ID" value="QPS42838.1"/>
    <property type="molecule type" value="Genomic_DNA"/>
</dbReference>
<evidence type="ECO:0000313" key="1">
    <source>
        <dbReference type="EMBL" id="QPS42838.1"/>
    </source>
</evidence>
<gene>
    <name evidence="1" type="ORF">I6G56_14765</name>
</gene>